<dbReference type="AlphaFoldDB" id="A0A392MQJ4"/>
<dbReference type="Proteomes" id="UP000265520">
    <property type="component" value="Unassembled WGS sequence"/>
</dbReference>
<evidence type="ECO:0000256" key="1">
    <source>
        <dbReference type="SAM" id="MobiDB-lite"/>
    </source>
</evidence>
<feature type="compositionally biased region" description="Polar residues" evidence="1">
    <location>
        <begin position="185"/>
        <end position="199"/>
    </location>
</feature>
<sequence>MEELSLNDEDDDIELVIDVDESQPGKGMDIEEAYPVLNTLMDDEHPREVLLVNVPFWIQVHDLPAGFMSQKTGKNIGDYIGGEFLEYDEKNDSLSWRKYIRIRVLVDVRKPLKKYKKIKKQGGHSDSKCPKLFDMAENEIKKDWSPELRADMGRKQGGESKWLRQRGDPDWIVPNPVLMNNQCGSSKTGANSTCSNDGTNAPHDERKKGVKLAEIFREPALLFPTVTGKIKSTTVNVEETMEEDGMEELIVEGDRKRSRSVPLKKQEQSNRHVHEGNNNKGDVTTTG</sequence>
<comment type="caution">
    <text evidence="2">The sequence shown here is derived from an EMBL/GenBank/DDBJ whole genome shotgun (WGS) entry which is preliminary data.</text>
</comment>
<evidence type="ECO:0000313" key="3">
    <source>
        <dbReference type="Proteomes" id="UP000265520"/>
    </source>
</evidence>
<dbReference type="InterPro" id="IPR040256">
    <property type="entry name" value="At4g02000-like"/>
</dbReference>
<proteinExistence type="predicted"/>
<feature type="compositionally biased region" description="Polar residues" evidence="1">
    <location>
        <begin position="278"/>
        <end position="287"/>
    </location>
</feature>
<reference evidence="2 3" key="1">
    <citation type="journal article" date="2018" name="Front. Plant Sci.">
        <title>Red Clover (Trifolium pratense) and Zigzag Clover (T. medium) - A Picture of Genomic Similarities and Differences.</title>
        <authorList>
            <person name="Dluhosova J."/>
            <person name="Istvanek J."/>
            <person name="Nedelnik J."/>
            <person name="Repkova J."/>
        </authorList>
    </citation>
    <scope>NUCLEOTIDE SEQUENCE [LARGE SCALE GENOMIC DNA]</scope>
    <source>
        <strain evidence="3">cv. 10/8</strain>
        <tissue evidence="2">Leaf</tissue>
    </source>
</reference>
<evidence type="ECO:0000313" key="2">
    <source>
        <dbReference type="EMBL" id="MCH89681.1"/>
    </source>
</evidence>
<organism evidence="2 3">
    <name type="scientific">Trifolium medium</name>
    <dbReference type="NCBI Taxonomy" id="97028"/>
    <lineage>
        <taxon>Eukaryota</taxon>
        <taxon>Viridiplantae</taxon>
        <taxon>Streptophyta</taxon>
        <taxon>Embryophyta</taxon>
        <taxon>Tracheophyta</taxon>
        <taxon>Spermatophyta</taxon>
        <taxon>Magnoliopsida</taxon>
        <taxon>eudicotyledons</taxon>
        <taxon>Gunneridae</taxon>
        <taxon>Pentapetalae</taxon>
        <taxon>rosids</taxon>
        <taxon>fabids</taxon>
        <taxon>Fabales</taxon>
        <taxon>Fabaceae</taxon>
        <taxon>Papilionoideae</taxon>
        <taxon>50 kb inversion clade</taxon>
        <taxon>NPAAA clade</taxon>
        <taxon>Hologalegina</taxon>
        <taxon>IRL clade</taxon>
        <taxon>Trifolieae</taxon>
        <taxon>Trifolium</taxon>
    </lineage>
</organism>
<dbReference type="PANTHER" id="PTHR31286:SF153">
    <property type="entry name" value="DUF4283 DOMAIN PROTEIN"/>
    <property type="match status" value="1"/>
</dbReference>
<feature type="compositionally biased region" description="Acidic residues" evidence="1">
    <location>
        <begin position="242"/>
        <end position="251"/>
    </location>
</feature>
<feature type="non-terminal residue" evidence="2">
    <location>
        <position position="287"/>
    </location>
</feature>
<dbReference type="PANTHER" id="PTHR31286">
    <property type="entry name" value="GLYCINE-RICH CELL WALL STRUCTURAL PROTEIN 1.8-LIKE"/>
    <property type="match status" value="1"/>
</dbReference>
<feature type="region of interest" description="Disordered" evidence="1">
    <location>
        <begin position="185"/>
        <end position="206"/>
    </location>
</feature>
<feature type="compositionally biased region" description="Basic and acidic residues" evidence="1">
    <location>
        <begin position="264"/>
        <end position="277"/>
    </location>
</feature>
<accession>A0A392MQJ4</accession>
<protein>
    <submittedName>
        <fullName evidence="2">DUF4283 domain protein</fullName>
    </submittedName>
</protein>
<keyword evidence="3" id="KW-1185">Reference proteome</keyword>
<gene>
    <name evidence="2" type="ORF">A2U01_0010581</name>
</gene>
<dbReference type="EMBL" id="LXQA010016651">
    <property type="protein sequence ID" value="MCH89681.1"/>
    <property type="molecule type" value="Genomic_DNA"/>
</dbReference>
<name>A0A392MQJ4_9FABA</name>
<feature type="region of interest" description="Disordered" evidence="1">
    <location>
        <begin position="242"/>
        <end position="287"/>
    </location>
</feature>